<dbReference type="AlphaFoldDB" id="A0A7Y2E7I8"/>
<sequence length="161" mass="17238">MSAEFWRLSAGALQEELKAGKRSLVALAEEVGSEIENHDPSIHSFLNFDPEWTKHEAERPEAQDPQRPLHGFPVAIKDNLCVQGLPTTCGSKILENFEPPYDATVVSRLREAGAFVVGKTNLDEFAMGSSTENSAFGATRNPWGLDRVPGGSSGGSAAAVG</sequence>
<feature type="non-terminal residue" evidence="3">
    <location>
        <position position="161"/>
    </location>
</feature>
<name>A0A7Y2E7I8_UNCEI</name>
<organism evidence="3 4">
    <name type="scientific">Eiseniibacteriota bacterium</name>
    <dbReference type="NCBI Taxonomy" id="2212470"/>
    <lineage>
        <taxon>Bacteria</taxon>
        <taxon>Candidatus Eiseniibacteriota</taxon>
    </lineage>
</organism>
<dbReference type="SUPFAM" id="SSF75304">
    <property type="entry name" value="Amidase signature (AS) enzymes"/>
    <property type="match status" value="1"/>
</dbReference>
<feature type="region of interest" description="Disordered" evidence="1">
    <location>
        <begin position="132"/>
        <end position="161"/>
    </location>
</feature>
<proteinExistence type="predicted"/>
<evidence type="ECO:0000259" key="2">
    <source>
        <dbReference type="Pfam" id="PF01425"/>
    </source>
</evidence>
<gene>
    <name evidence="3" type="ORF">HKN21_07935</name>
</gene>
<evidence type="ECO:0000313" key="4">
    <source>
        <dbReference type="Proteomes" id="UP000547674"/>
    </source>
</evidence>
<accession>A0A7Y2E7I8</accession>
<feature type="domain" description="Amidase" evidence="2">
    <location>
        <begin position="29"/>
        <end position="161"/>
    </location>
</feature>
<dbReference type="Pfam" id="PF01425">
    <property type="entry name" value="Amidase"/>
    <property type="match status" value="1"/>
</dbReference>
<protein>
    <submittedName>
        <fullName evidence="3">Asp-tRNA(Asn)/Glu-tRNA(Gln) amidotransferase subunit GatA</fullName>
    </submittedName>
</protein>
<evidence type="ECO:0000256" key="1">
    <source>
        <dbReference type="SAM" id="MobiDB-lite"/>
    </source>
</evidence>
<dbReference type="Proteomes" id="UP000547674">
    <property type="component" value="Unassembled WGS sequence"/>
</dbReference>
<evidence type="ECO:0000313" key="3">
    <source>
        <dbReference type="EMBL" id="NNF06674.1"/>
    </source>
</evidence>
<dbReference type="Gene3D" id="3.90.1300.10">
    <property type="entry name" value="Amidase signature (AS) domain"/>
    <property type="match status" value="1"/>
</dbReference>
<keyword evidence="3" id="KW-0808">Transferase</keyword>
<dbReference type="GO" id="GO:0016740">
    <property type="term" value="F:transferase activity"/>
    <property type="evidence" value="ECO:0007669"/>
    <property type="project" value="UniProtKB-KW"/>
</dbReference>
<reference evidence="3 4" key="1">
    <citation type="submission" date="2020-03" db="EMBL/GenBank/DDBJ databases">
        <title>Metabolic flexibility allows generalist bacteria to become dominant in a frequently disturbed ecosystem.</title>
        <authorList>
            <person name="Chen Y.-J."/>
            <person name="Leung P.M."/>
            <person name="Bay S.K."/>
            <person name="Hugenholtz P."/>
            <person name="Kessler A.J."/>
            <person name="Shelley G."/>
            <person name="Waite D.W."/>
            <person name="Cook P.L."/>
            <person name="Greening C."/>
        </authorList>
    </citation>
    <scope>NUCLEOTIDE SEQUENCE [LARGE SCALE GENOMIC DNA]</scope>
    <source>
        <strain evidence="3">SS_bin_28</strain>
    </source>
</reference>
<dbReference type="PANTHER" id="PTHR11895:SF151">
    <property type="entry name" value="GLUTAMYL-TRNA(GLN) AMIDOTRANSFERASE SUBUNIT A"/>
    <property type="match status" value="1"/>
</dbReference>
<dbReference type="InterPro" id="IPR036928">
    <property type="entry name" value="AS_sf"/>
</dbReference>
<dbReference type="EMBL" id="JABDJR010000313">
    <property type="protein sequence ID" value="NNF06674.1"/>
    <property type="molecule type" value="Genomic_DNA"/>
</dbReference>
<dbReference type="PANTHER" id="PTHR11895">
    <property type="entry name" value="TRANSAMIDASE"/>
    <property type="match status" value="1"/>
</dbReference>
<dbReference type="InterPro" id="IPR000120">
    <property type="entry name" value="Amidase"/>
</dbReference>
<dbReference type="InterPro" id="IPR023631">
    <property type="entry name" value="Amidase_dom"/>
</dbReference>
<comment type="caution">
    <text evidence="3">The sequence shown here is derived from an EMBL/GenBank/DDBJ whole genome shotgun (WGS) entry which is preliminary data.</text>
</comment>